<dbReference type="Proteomes" id="UP001528040">
    <property type="component" value="Unassembled WGS sequence"/>
</dbReference>
<gene>
    <name evidence="2" type="ORF">O2N63_03895</name>
</gene>
<dbReference type="InterPro" id="IPR010295">
    <property type="entry name" value="DUF898"/>
</dbReference>
<reference evidence="2 3" key="1">
    <citation type="submission" date="2023-01" db="EMBL/GenBank/DDBJ databases">
        <authorList>
            <person name="Yoon J.-W."/>
        </authorList>
    </citation>
    <scope>NUCLEOTIDE SEQUENCE [LARGE SCALE GENOMIC DNA]</scope>
    <source>
        <strain evidence="2 3">KMU-50</strain>
    </source>
</reference>
<evidence type="ECO:0000313" key="2">
    <source>
        <dbReference type="EMBL" id="MDA5093222.1"/>
    </source>
</evidence>
<evidence type="ECO:0000313" key="3">
    <source>
        <dbReference type="Proteomes" id="UP001528040"/>
    </source>
</evidence>
<organism evidence="2 3">
    <name type="scientific">Aliiroseovarius salicola</name>
    <dbReference type="NCBI Taxonomy" id="3009082"/>
    <lineage>
        <taxon>Bacteria</taxon>
        <taxon>Pseudomonadati</taxon>
        <taxon>Pseudomonadota</taxon>
        <taxon>Alphaproteobacteria</taxon>
        <taxon>Rhodobacterales</taxon>
        <taxon>Paracoccaceae</taxon>
        <taxon>Aliiroseovarius</taxon>
    </lineage>
</organism>
<keyword evidence="1" id="KW-0812">Transmembrane</keyword>
<feature type="transmembrane region" description="Helical" evidence="1">
    <location>
        <begin position="17"/>
        <end position="38"/>
    </location>
</feature>
<feature type="transmembrane region" description="Helical" evidence="1">
    <location>
        <begin position="224"/>
        <end position="243"/>
    </location>
</feature>
<feature type="transmembrane region" description="Helical" evidence="1">
    <location>
        <begin position="321"/>
        <end position="340"/>
    </location>
</feature>
<proteinExistence type="predicted"/>
<dbReference type="Pfam" id="PF05987">
    <property type="entry name" value="DUF898"/>
    <property type="match status" value="1"/>
</dbReference>
<feature type="transmembrane region" description="Helical" evidence="1">
    <location>
        <begin position="68"/>
        <end position="96"/>
    </location>
</feature>
<keyword evidence="1" id="KW-0472">Membrane</keyword>
<protein>
    <submittedName>
        <fullName evidence="2">DUF898 family protein</fullName>
    </submittedName>
</protein>
<keyword evidence="1" id="KW-1133">Transmembrane helix</keyword>
<dbReference type="EMBL" id="JAQIIO010000002">
    <property type="protein sequence ID" value="MDA5093222.1"/>
    <property type="molecule type" value="Genomic_DNA"/>
</dbReference>
<sequence>MPPRILPVHYAGRAGPLFFLALKTGFFTLLTLGMYRFWARTRLRRYFWSAIRPGGIPMEYVGDPIEKLLGFLVAVVIMAFYIGVVNLILMYFSFAFFQGNELAYVLSFVGLIPLYFYAAYRARRYILARTRWRGIRFGMEQGAWGYALRSMAHWGLAIVTLGLTFPLTRLWLEKFLTNRSYFGDQQIKQGGEHFLLYGAMKHVYYPIILTGVAGVMTWAFDNPVWLALMLLTAPWVIFGWAYWKAESFRRMIETKEVGQIRFRSKPRAGRVLGIYLLGGVILNIVLSALMIIIAALAFVVMGGADIFDLGDLEQIEQMSAVTVPVIVAGYFLVFVTMGAASKAIFTLPLAAHFAEVTQVIDPGELATIRQRDRDEFAEAEGFADALDVGAAI</sequence>
<keyword evidence="3" id="KW-1185">Reference proteome</keyword>
<comment type="caution">
    <text evidence="2">The sequence shown here is derived from an EMBL/GenBank/DDBJ whole genome shotgun (WGS) entry which is preliminary data.</text>
</comment>
<evidence type="ECO:0000256" key="1">
    <source>
        <dbReference type="SAM" id="Phobius"/>
    </source>
</evidence>
<feature type="transmembrane region" description="Helical" evidence="1">
    <location>
        <begin position="102"/>
        <end position="122"/>
    </location>
</feature>
<accession>A0ABT4VY93</accession>
<dbReference type="RefSeq" id="WP_271052908.1">
    <property type="nucleotide sequence ID" value="NZ_JAQIIO010000002.1"/>
</dbReference>
<name>A0ABT4VY93_9RHOB</name>
<feature type="transmembrane region" description="Helical" evidence="1">
    <location>
        <begin position="271"/>
        <end position="301"/>
    </location>
</feature>